<evidence type="ECO:0000259" key="9">
    <source>
        <dbReference type="Pfam" id="PF25183"/>
    </source>
</evidence>
<keyword evidence="3" id="KW-1134">Transmembrane beta strand</keyword>
<proteinExistence type="predicted"/>
<keyword evidence="6" id="KW-0998">Cell outer membrane</keyword>
<dbReference type="InterPro" id="IPR037066">
    <property type="entry name" value="Plug_dom_sf"/>
</dbReference>
<dbReference type="OMA" id="HELPWYG"/>
<feature type="region of interest" description="Disordered" evidence="7">
    <location>
        <begin position="471"/>
        <end position="490"/>
    </location>
</feature>
<accession>A0A975D342</accession>
<dbReference type="Pfam" id="PF13620">
    <property type="entry name" value="CarboxypepD_reg"/>
    <property type="match status" value="1"/>
</dbReference>
<keyword evidence="2" id="KW-0813">Transport</keyword>
<evidence type="ECO:0000256" key="2">
    <source>
        <dbReference type="ARBA" id="ARBA00022448"/>
    </source>
</evidence>
<protein>
    <submittedName>
        <fullName evidence="10">TonB-dependent receptor</fullName>
    </submittedName>
</protein>
<keyword evidence="4" id="KW-0812">Transmembrane</keyword>
<dbReference type="InterPro" id="IPR057601">
    <property type="entry name" value="Oar-like_b-barrel"/>
</dbReference>
<keyword evidence="8" id="KW-0732">Signal</keyword>
<evidence type="ECO:0000256" key="3">
    <source>
        <dbReference type="ARBA" id="ARBA00022452"/>
    </source>
</evidence>
<feature type="domain" description="TonB-dependent transporter Oar-like beta-barrel" evidence="9">
    <location>
        <begin position="244"/>
        <end position="315"/>
    </location>
</feature>
<dbReference type="Gene3D" id="2.40.170.20">
    <property type="entry name" value="TonB-dependent receptor, beta-barrel domain"/>
    <property type="match status" value="1"/>
</dbReference>
<dbReference type="InterPro" id="IPR036942">
    <property type="entry name" value="Beta-barrel_TonB_sf"/>
</dbReference>
<evidence type="ECO:0000256" key="4">
    <source>
        <dbReference type="ARBA" id="ARBA00022692"/>
    </source>
</evidence>
<name>A0A975D342_9SPHN</name>
<dbReference type="Pfam" id="PF25183">
    <property type="entry name" value="OMP_b-brl_4"/>
    <property type="match status" value="2"/>
</dbReference>
<dbReference type="PANTHER" id="PTHR30069">
    <property type="entry name" value="TONB-DEPENDENT OUTER MEMBRANE RECEPTOR"/>
    <property type="match status" value="1"/>
</dbReference>
<evidence type="ECO:0000313" key="11">
    <source>
        <dbReference type="Proteomes" id="UP000664914"/>
    </source>
</evidence>
<organism evidence="10 11">
    <name type="scientific">Rhizorhabdus wittichii</name>
    <dbReference type="NCBI Taxonomy" id="160791"/>
    <lineage>
        <taxon>Bacteria</taxon>
        <taxon>Pseudomonadati</taxon>
        <taxon>Pseudomonadota</taxon>
        <taxon>Alphaproteobacteria</taxon>
        <taxon>Sphingomonadales</taxon>
        <taxon>Sphingomonadaceae</taxon>
        <taxon>Rhizorhabdus</taxon>
    </lineage>
</organism>
<evidence type="ECO:0000256" key="7">
    <source>
        <dbReference type="SAM" id="MobiDB-lite"/>
    </source>
</evidence>
<evidence type="ECO:0000256" key="8">
    <source>
        <dbReference type="SAM" id="SignalP"/>
    </source>
</evidence>
<dbReference type="EMBL" id="CP059319">
    <property type="protein sequence ID" value="QTH22117.1"/>
    <property type="molecule type" value="Genomic_DNA"/>
</dbReference>
<dbReference type="SUPFAM" id="SSF49464">
    <property type="entry name" value="Carboxypeptidase regulatory domain-like"/>
    <property type="match status" value="1"/>
</dbReference>
<evidence type="ECO:0000256" key="6">
    <source>
        <dbReference type="ARBA" id="ARBA00023237"/>
    </source>
</evidence>
<keyword evidence="5" id="KW-0472">Membrane</keyword>
<reference evidence="10" key="2">
    <citation type="submission" date="2021-04" db="EMBL/GenBank/DDBJ databases">
        <title>Isolation and genomic analysis of the ibuprofen-degrading bacterium Sphingomonas strain MPO218.</title>
        <authorList>
            <person name="Aulestia M."/>
            <person name="Flores A."/>
            <person name="Mangas E.L."/>
            <person name="Perez-Pulido A.J."/>
            <person name="Santero E."/>
            <person name="Camacho E.M."/>
        </authorList>
    </citation>
    <scope>NUCLEOTIDE SEQUENCE</scope>
    <source>
        <strain evidence="10">MPO218</strain>
    </source>
</reference>
<comment type="subcellular location">
    <subcellularLocation>
        <location evidence="1">Cell outer membrane</location>
        <topology evidence="1">Multi-pass membrane protein</topology>
    </subcellularLocation>
</comment>
<feature type="compositionally biased region" description="Polar residues" evidence="7">
    <location>
        <begin position="471"/>
        <end position="488"/>
    </location>
</feature>
<reference evidence="10" key="1">
    <citation type="submission" date="2020-07" db="EMBL/GenBank/DDBJ databases">
        <authorList>
            <person name="Camacho E."/>
        </authorList>
    </citation>
    <scope>NUCLEOTIDE SEQUENCE</scope>
    <source>
        <strain evidence="10">MPO218</strain>
    </source>
</reference>
<dbReference type="RefSeq" id="WP_011951960.1">
    <property type="nucleotide sequence ID" value="NZ_CP059319.1"/>
</dbReference>
<dbReference type="SUPFAM" id="SSF56935">
    <property type="entry name" value="Porins"/>
    <property type="match status" value="1"/>
</dbReference>
<dbReference type="InterPro" id="IPR039426">
    <property type="entry name" value="TonB-dep_rcpt-like"/>
</dbReference>
<feature type="chain" id="PRO_5036710976" evidence="8">
    <location>
        <begin position="26"/>
        <end position="1116"/>
    </location>
</feature>
<dbReference type="GO" id="GO:0009279">
    <property type="term" value="C:cell outer membrane"/>
    <property type="evidence" value="ECO:0007669"/>
    <property type="project" value="UniProtKB-SubCell"/>
</dbReference>
<dbReference type="Gene3D" id="2.60.40.1120">
    <property type="entry name" value="Carboxypeptidase-like, regulatory domain"/>
    <property type="match status" value="1"/>
</dbReference>
<dbReference type="GO" id="GO:0015344">
    <property type="term" value="F:siderophore uptake transmembrane transporter activity"/>
    <property type="evidence" value="ECO:0007669"/>
    <property type="project" value="TreeGrafter"/>
</dbReference>
<feature type="signal peptide" evidence="8">
    <location>
        <begin position="1"/>
        <end position="25"/>
    </location>
</feature>
<sequence>MRNFNLGCAAGAIAVAIVASAPALAQETTSSIQGNVTANGAPVAGATVTITHVPSGTRSTLTTDGSGSFNANGLRIGGPFTVVVNAPGYPTSQVTDIHTVIGQPYSLPIELAEQGGQEIIVTASSIKNARTVSQGPATVLTTSDIAQVATINRDIRDLMRRDPFARLDDTPSGGRAVSFAGQNARFNRFTVDGVPITDNFGLNPDGLPSRRSPIPLDAVGQFQTKVAPYDVREGNFQGGVINIVLRSGTNDFQGTGFYAYSSDELSGKKTKKGPGVPTGKVTLPNFTYKNYGAELSGPIIKDKLFFMVAGESIRAPRPISEGPGDNNAGTAIPNLTQAMVDNVVDIAKSRYNYDAGEVLNTNGDKDDRLVAKLDANLSETQRLSLTYAYAKDQIYLTNNVNTGTSAPGLGLSSNAYVQGNKLHTGVLQLNSDWSDDFSTEARGFYKKYVRLQDPLMGRGFAQFRVCTAPTSDRGSGTPTSNTEATSCPSGVPIVSIGPDNSRQTNALNTETFGGSFQARLTRGDHDIRAFTEYSHVKVFNAFLQNTAGNYYFDSIADFQAGNAQSLQYQNAIPSLDPDDAAAKFSYQTYTFGLQDTWRPDPTFTLSYGLRYDLYGGESRPAFNPNFLNRYGFNNISYLNGRGLLQPRLGFDWKPTSRLAVRGGGGIFGGGAPDVYVSNSFSNTGILTNTQTIRMNNDGSFNVPGLTGAGAATVGGAALVGVDGTVIRDAVNQYIANGSIIAASTTNALDPNFKIPSQWRATMSFDYRANLGFLGDDWQFGLDLLYSKVRNQVFFTDIRSVPIAGSLTPDGRQRYTGLLGFNDSNADYFLTNTKKGRSYIAVARLDKAWDFGLSAGIRFTYQDIKDQAPATSSTASSNYGNGAFLDANGAAYGISNDQVKYNIKYNLSFEREFFGDNKTTISLFGETRIGRPYSYTMFDPSSGRSPVFGTVGSGSRYLLYVPKIGGDPLVSYDSDATQAAFENFVRTSGLEKYQGKIAPRNKFNSKWFTRFDLHLSQEVPTGLGDSKVTFFADIENFTNLINKKWGQIREYAFPYTSAPIRVACLTTAGNANGKGTKATNSSQTCAQYQYSQFTQPTDTIYSSQSLYAIRVGVRFSF</sequence>
<dbReference type="Gene3D" id="2.170.130.10">
    <property type="entry name" value="TonB-dependent receptor, plug domain"/>
    <property type="match status" value="1"/>
</dbReference>
<gene>
    <name evidence="10" type="ORF">HRJ34_00835</name>
</gene>
<keyword evidence="10" id="KW-0675">Receptor</keyword>
<evidence type="ECO:0000256" key="1">
    <source>
        <dbReference type="ARBA" id="ARBA00004571"/>
    </source>
</evidence>
<dbReference type="InterPro" id="IPR008969">
    <property type="entry name" value="CarboxyPept-like_regulatory"/>
</dbReference>
<dbReference type="PANTHER" id="PTHR30069:SF46">
    <property type="entry name" value="OAR PROTEIN"/>
    <property type="match status" value="1"/>
</dbReference>
<dbReference type="Proteomes" id="UP000664914">
    <property type="component" value="Chromosome"/>
</dbReference>
<dbReference type="AlphaFoldDB" id="A0A975D342"/>
<evidence type="ECO:0000256" key="5">
    <source>
        <dbReference type="ARBA" id="ARBA00023136"/>
    </source>
</evidence>
<dbReference type="GO" id="GO:0044718">
    <property type="term" value="P:siderophore transmembrane transport"/>
    <property type="evidence" value="ECO:0007669"/>
    <property type="project" value="TreeGrafter"/>
</dbReference>
<evidence type="ECO:0000313" key="10">
    <source>
        <dbReference type="EMBL" id="QTH22117.1"/>
    </source>
</evidence>
<feature type="domain" description="TonB-dependent transporter Oar-like beta-barrel" evidence="9">
    <location>
        <begin position="352"/>
        <end position="1041"/>
    </location>
</feature>